<keyword evidence="4 6" id="KW-0560">Oxidoreductase</keyword>
<comment type="PTM">
    <text evidence="6">Topaquinone (TPQ) is generated by copper-dependent autoxidation of a specific tyrosyl residue.</text>
</comment>
<dbReference type="Gene3D" id="3.30.457.10">
    <property type="entry name" value="Copper amine oxidase-like, N-terminal domain"/>
    <property type="match status" value="1"/>
</dbReference>
<dbReference type="InterPro" id="IPR036582">
    <property type="entry name" value="Mao_N_sf"/>
</dbReference>
<dbReference type="InterPro" id="IPR016182">
    <property type="entry name" value="Cu_amine_oxidase_N-reg"/>
</dbReference>
<evidence type="ECO:0000256" key="5">
    <source>
        <dbReference type="ARBA" id="ARBA00023008"/>
    </source>
</evidence>
<keyword evidence="5 6" id="KW-0186">Copper</keyword>
<keyword evidence="2 6" id="KW-0479">Metal-binding</keyword>
<dbReference type="InterPro" id="IPR015800">
    <property type="entry name" value="Cu_amine_oxidase_N2"/>
</dbReference>
<feature type="domain" description="Copper amine oxidase N2-terminal" evidence="9">
    <location>
        <begin position="131"/>
        <end position="215"/>
    </location>
</feature>
<evidence type="ECO:0000256" key="6">
    <source>
        <dbReference type="RuleBase" id="RU000672"/>
    </source>
</evidence>
<proteinExistence type="inferred from homology"/>
<dbReference type="InterPro" id="IPR049947">
    <property type="entry name" value="Cu_Am_Ox_Cu-bd"/>
</dbReference>
<keyword evidence="7" id="KW-0732">Signal</keyword>
<name>A0ABN8GWI2_9BACL</name>
<dbReference type="GO" id="GO:0008131">
    <property type="term" value="F:primary methylamine oxidase activity"/>
    <property type="evidence" value="ECO:0007669"/>
    <property type="project" value="UniProtKB-EC"/>
</dbReference>
<dbReference type="InterPro" id="IPR036460">
    <property type="entry name" value="Cu_amine_oxidase_C_sf"/>
</dbReference>
<feature type="domain" description="Copper amine oxidase catalytic" evidence="8">
    <location>
        <begin position="345"/>
        <end position="759"/>
    </location>
</feature>
<protein>
    <recommendedName>
        <fullName evidence="6">Amine oxidase</fullName>
        <ecNumber evidence="6">1.4.3.-</ecNumber>
    </recommendedName>
</protein>
<dbReference type="InterPro" id="IPR000269">
    <property type="entry name" value="Cu_amine_oxidase"/>
</dbReference>
<evidence type="ECO:0000256" key="1">
    <source>
        <dbReference type="ARBA" id="ARBA00007983"/>
    </source>
</evidence>
<dbReference type="Proteomes" id="UP000838821">
    <property type="component" value="Unassembled WGS sequence"/>
</dbReference>
<dbReference type="InterPro" id="IPR015798">
    <property type="entry name" value="Cu_amine_oxidase_C"/>
</dbReference>
<dbReference type="RefSeq" id="WP_236291148.1">
    <property type="nucleotide sequence ID" value="NZ_CAKMMW010000019.1"/>
</dbReference>
<evidence type="ECO:0000256" key="2">
    <source>
        <dbReference type="ARBA" id="ARBA00022723"/>
    </source>
</evidence>
<feature type="domain" description="Copper amine oxidase N3-terminal" evidence="10">
    <location>
        <begin position="223"/>
        <end position="324"/>
    </location>
</feature>
<dbReference type="InterPro" id="IPR049948">
    <property type="entry name" value="Cu_Am_ox_TPQ-bd"/>
</dbReference>
<dbReference type="Gene3D" id="3.10.450.40">
    <property type="match status" value="2"/>
</dbReference>
<evidence type="ECO:0000259" key="9">
    <source>
        <dbReference type="Pfam" id="PF02727"/>
    </source>
</evidence>
<evidence type="ECO:0000256" key="7">
    <source>
        <dbReference type="SAM" id="SignalP"/>
    </source>
</evidence>
<evidence type="ECO:0000256" key="3">
    <source>
        <dbReference type="ARBA" id="ARBA00022772"/>
    </source>
</evidence>
<dbReference type="EMBL" id="CAKMMW010000019">
    <property type="protein sequence ID" value="CAH1220457.1"/>
    <property type="molecule type" value="Genomic_DNA"/>
</dbReference>
<comment type="similarity">
    <text evidence="1 6">Belongs to the copper/topaquinone oxidase family.</text>
</comment>
<dbReference type="Gene3D" id="2.70.98.20">
    <property type="entry name" value="Copper amine oxidase, catalytic domain"/>
    <property type="match status" value="1"/>
</dbReference>
<keyword evidence="3 6" id="KW-0801">TPQ</keyword>
<feature type="domain" description="Copper amine oxidase-like N-terminal" evidence="11">
    <location>
        <begin position="46"/>
        <end position="120"/>
    </location>
</feature>
<dbReference type="Pfam" id="PF01179">
    <property type="entry name" value="Cu_amine_oxid"/>
    <property type="match status" value="1"/>
</dbReference>
<keyword evidence="13" id="KW-1185">Reference proteome</keyword>
<dbReference type="PANTHER" id="PTHR10638:SF41">
    <property type="entry name" value="AMINE OXIDASE"/>
    <property type="match status" value="1"/>
</dbReference>
<feature type="chain" id="PRO_5046531724" description="Amine oxidase" evidence="7">
    <location>
        <begin position="35"/>
        <end position="762"/>
    </location>
</feature>
<dbReference type="SUPFAM" id="SSF49998">
    <property type="entry name" value="Amine oxidase catalytic domain"/>
    <property type="match status" value="1"/>
</dbReference>
<evidence type="ECO:0000259" key="11">
    <source>
        <dbReference type="Pfam" id="PF07833"/>
    </source>
</evidence>
<comment type="caution">
    <text evidence="12">The sequence shown here is derived from an EMBL/GenBank/DDBJ whole genome shotgun (WGS) entry which is preliminary data.</text>
</comment>
<evidence type="ECO:0000313" key="13">
    <source>
        <dbReference type="Proteomes" id="UP000838821"/>
    </source>
</evidence>
<feature type="signal peptide" evidence="7">
    <location>
        <begin position="1"/>
        <end position="34"/>
    </location>
</feature>
<evidence type="ECO:0000256" key="4">
    <source>
        <dbReference type="ARBA" id="ARBA00023002"/>
    </source>
</evidence>
<dbReference type="PANTHER" id="PTHR10638">
    <property type="entry name" value="COPPER AMINE OXIDASE"/>
    <property type="match status" value="1"/>
</dbReference>
<dbReference type="SUPFAM" id="SSF54416">
    <property type="entry name" value="Amine oxidase N-terminal region"/>
    <property type="match status" value="2"/>
</dbReference>
<evidence type="ECO:0000259" key="8">
    <source>
        <dbReference type="Pfam" id="PF01179"/>
    </source>
</evidence>
<dbReference type="Pfam" id="PF02728">
    <property type="entry name" value="Cu_amine_oxidN3"/>
    <property type="match status" value="1"/>
</dbReference>
<organism evidence="12 13">
    <name type="scientific">Paenibacillus allorhizoplanae</name>
    <dbReference type="NCBI Taxonomy" id="2905648"/>
    <lineage>
        <taxon>Bacteria</taxon>
        <taxon>Bacillati</taxon>
        <taxon>Bacillota</taxon>
        <taxon>Bacilli</taxon>
        <taxon>Bacillales</taxon>
        <taxon>Paenibacillaceae</taxon>
        <taxon>Paenibacillus</taxon>
    </lineage>
</organism>
<dbReference type="InterPro" id="IPR012854">
    <property type="entry name" value="Cu_amine_oxidase-like_N"/>
</dbReference>
<dbReference type="PROSITE" id="PS01165">
    <property type="entry name" value="COPPER_AMINE_OXID_2"/>
    <property type="match status" value="1"/>
</dbReference>
<accession>A0ABN8GWI2</accession>
<gene>
    <name evidence="12" type="primary">tynA</name>
    <name evidence="12" type="ORF">PAECIP111891_05029</name>
</gene>
<sequence>MKMMNSLKKSVIVGTMLTLAITPFLPFGSHQAYAHGGSFEDEYKALRPTLEEFGAAVYWDETSKTIQVVKDGKVAQLHLNSANVKVNGSERTLAGPVVMKNGITYVYHDFINDIFQSDVTSSVQISKDTNPLNPLTAQEIEKAVSIVKGSGSYKESLLFTEISLKPPAKSDVWNYVLEGERNKLLPRVAEFVALDGKQVIEGEVNLADGKLTKWETKEGAQGMVTLDDMITVQSVIEGDAAYAQAIAKRGITDIKKVVTTPLTVGYFGGEDDLVEDARLLKVVSYLDTGDGNFWAHPIEDLVAVVDLEKKQIIKIEDNGVIPVPMQANPYDGRNFADKLALKPLTIEESSGKNYDLTGNMISWGNWDFHLRLDSRVGPILSTMTYNDQGEKRKIMYEGSLGGMVVPYGDPDIGWYFKTYFDSGEYGMGTLTSSLVKGKDVPDNAVLLDAVTADTQGNPRTIPNAIAVFEQYAGPEYRHDTMSAQGTDSKERRELVVRWISTVGNYDYIFDWVLQPNGTIKIDVGASGIEAVKGVVTTNMHDATAADDTKYGTLLDKNIVGTTHQHIYNFRLDMDVDGENNSLTEIDPKVAENMDGGPRKSVMITEHKTVKTEQEATQKFDPSTIRILSNPNKENKVGNPVSYQIIPFAGGTHPIAKGALFSADDWLFKRAGFMDKQIWVTTYNPDERYPEGKYPNRTAKDTGLGQFTADNASIENTDDVVWITTGATHVARAEEWPIMPTEWVHAMLKPWNFFDNTPTMNLP</sequence>
<dbReference type="PROSITE" id="PS01164">
    <property type="entry name" value="COPPER_AMINE_OXID_1"/>
    <property type="match status" value="1"/>
</dbReference>
<evidence type="ECO:0000313" key="12">
    <source>
        <dbReference type="EMBL" id="CAH1220457.1"/>
    </source>
</evidence>
<dbReference type="Pfam" id="PF02727">
    <property type="entry name" value="Cu_amine_oxidN2"/>
    <property type="match status" value="1"/>
</dbReference>
<evidence type="ECO:0000259" key="10">
    <source>
        <dbReference type="Pfam" id="PF02728"/>
    </source>
</evidence>
<dbReference type="Pfam" id="PF07833">
    <property type="entry name" value="Cu_amine_oxidN1"/>
    <property type="match status" value="1"/>
</dbReference>
<reference evidence="12" key="1">
    <citation type="submission" date="2022-01" db="EMBL/GenBank/DDBJ databases">
        <authorList>
            <person name="Criscuolo A."/>
        </authorList>
    </citation>
    <scope>NUCLEOTIDE SEQUENCE</scope>
    <source>
        <strain evidence="12">CIP111891</strain>
    </source>
</reference>
<comment type="cofactor">
    <cofactor evidence="6">
        <name>Cu cation</name>
        <dbReference type="ChEBI" id="CHEBI:23378"/>
    </cofactor>
    <text evidence="6">Contains 1 topaquinone per subunit.</text>
</comment>
<dbReference type="InterPro" id="IPR015802">
    <property type="entry name" value="Cu_amine_oxidase_N3"/>
</dbReference>
<dbReference type="SUPFAM" id="SSF55383">
    <property type="entry name" value="Copper amine oxidase, domain N"/>
    <property type="match status" value="1"/>
</dbReference>
<dbReference type="EC" id="1.4.3.-" evidence="6"/>